<dbReference type="SMART" id="SM00369">
    <property type="entry name" value="LRR_TYP"/>
    <property type="match status" value="3"/>
</dbReference>
<protein>
    <submittedName>
        <fullName evidence="3">Uncharacterized protein</fullName>
    </submittedName>
</protein>
<organism evidence="3 4">
    <name type="scientific">Intoshia linei</name>
    <dbReference type="NCBI Taxonomy" id="1819745"/>
    <lineage>
        <taxon>Eukaryota</taxon>
        <taxon>Metazoa</taxon>
        <taxon>Spiralia</taxon>
        <taxon>Lophotrochozoa</taxon>
        <taxon>Mesozoa</taxon>
        <taxon>Orthonectida</taxon>
        <taxon>Rhopaluridae</taxon>
        <taxon>Intoshia</taxon>
    </lineage>
</organism>
<evidence type="ECO:0000313" key="3">
    <source>
        <dbReference type="EMBL" id="OAF65786.1"/>
    </source>
</evidence>
<dbReference type="PANTHER" id="PTHR45973">
    <property type="entry name" value="PROTEIN PHOSPHATASE 1 REGULATORY SUBUNIT SDS22-RELATED"/>
    <property type="match status" value="1"/>
</dbReference>
<dbReference type="SUPFAM" id="SSF52075">
    <property type="entry name" value="Outer arm dynein light chain 1"/>
    <property type="match status" value="1"/>
</dbReference>
<dbReference type="SMART" id="SM00365">
    <property type="entry name" value="LRR_SD22"/>
    <property type="match status" value="3"/>
</dbReference>
<sequence length="282" mass="33533">MNETEYLKNFESFGVRYITYDLIQKLCKKDFHLVETLNLNLVNDTNKKFKYFEKLEKLTNLKKLNISFNIIEKIDNIKNLTNLTHLNLSFNKISKIENLEHLILLKNLNLNHNNIETIPTWFQKKLSHLNVFTLCHNRIESIDEIRKLHLLSNLTHVGFVGNAISTLSHYQSFVLVHLRNITKLDSKEISDKEKTRDVALYDNEAIMNCEKEISKYKQAYLELDESFTLLKEKMRIKNYKTNSTQNFEMLRKNEKLIEDLKNKEIEVNIQLIHNNTIIICWE</sequence>
<keyword evidence="2" id="KW-0677">Repeat</keyword>
<dbReference type="OrthoDB" id="433501at2759"/>
<reference evidence="3 4" key="1">
    <citation type="submission" date="2016-04" db="EMBL/GenBank/DDBJ databases">
        <title>The genome of Intoshia linei affirms orthonectids as highly simplified spiralians.</title>
        <authorList>
            <person name="Mikhailov K.V."/>
            <person name="Slusarev G.S."/>
            <person name="Nikitin M.A."/>
            <person name="Logacheva M.D."/>
            <person name="Penin A."/>
            <person name="Aleoshin V."/>
            <person name="Panchin Y.V."/>
        </authorList>
    </citation>
    <scope>NUCLEOTIDE SEQUENCE [LARGE SCALE GENOMIC DNA]</scope>
    <source>
        <strain evidence="3">Intl2013</strain>
        <tissue evidence="3">Whole animal</tissue>
    </source>
</reference>
<dbReference type="Pfam" id="PF14580">
    <property type="entry name" value="LRR_9"/>
    <property type="match status" value="1"/>
</dbReference>
<evidence type="ECO:0000313" key="4">
    <source>
        <dbReference type="Proteomes" id="UP000078046"/>
    </source>
</evidence>
<keyword evidence="4" id="KW-1185">Reference proteome</keyword>
<gene>
    <name evidence="3" type="ORF">A3Q56_06490</name>
</gene>
<proteinExistence type="predicted"/>
<dbReference type="AlphaFoldDB" id="A0A177AUX5"/>
<dbReference type="InterPro" id="IPR050576">
    <property type="entry name" value="Cilia_flagella_integrity"/>
</dbReference>
<dbReference type="PROSITE" id="PS51450">
    <property type="entry name" value="LRR"/>
    <property type="match status" value="4"/>
</dbReference>
<comment type="caution">
    <text evidence="3">The sequence shown here is derived from an EMBL/GenBank/DDBJ whole genome shotgun (WGS) entry which is preliminary data.</text>
</comment>
<name>A0A177AUX5_9BILA</name>
<evidence type="ECO:0000256" key="1">
    <source>
        <dbReference type="ARBA" id="ARBA00022614"/>
    </source>
</evidence>
<dbReference type="InterPro" id="IPR001611">
    <property type="entry name" value="Leu-rich_rpt"/>
</dbReference>
<keyword evidence="1" id="KW-0433">Leucine-rich repeat</keyword>
<dbReference type="PANTHER" id="PTHR45973:SF36">
    <property type="entry name" value="CENTRIOLIN"/>
    <property type="match status" value="1"/>
</dbReference>
<dbReference type="InterPro" id="IPR032675">
    <property type="entry name" value="LRR_dom_sf"/>
</dbReference>
<dbReference type="Proteomes" id="UP000078046">
    <property type="component" value="Unassembled WGS sequence"/>
</dbReference>
<dbReference type="EMBL" id="LWCA01001149">
    <property type="protein sequence ID" value="OAF65786.1"/>
    <property type="molecule type" value="Genomic_DNA"/>
</dbReference>
<evidence type="ECO:0000256" key="2">
    <source>
        <dbReference type="ARBA" id="ARBA00022737"/>
    </source>
</evidence>
<dbReference type="Gene3D" id="3.80.10.10">
    <property type="entry name" value="Ribonuclease Inhibitor"/>
    <property type="match status" value="1"/>
</dbReference>
<accession>A0A177AUX5</accession>
<dbReference type="InterPro" id="IPR003591">
    <property type="entry name" value="Leu-rich_rpt_typical-subtyp"/>
</dbReference>